<keyword evidence="4" id="KW-0249">Electron transport</keyword>
<keyword evidence="5 6" id="KW-0408">Iron</keyword>
<dbReference type="PANTHER" id="PTHR11961">
    <property type="entry name" value="CYTOCHROME C"/>
    <property type="match status" value="1"/>
</dbReference>
<evidence type="ECO:0000256" key="3">
    <source>
        <dbReference type="ARBA" id="ARBA00022723"/>
    </source>
</evidence>
<evidence type="ECO:0000313" key="10">
    <source>
        <dbReference type="Proteomes" id="UP000199144"/>
    </source>
</evidence>
<proteinExistence type="predicted"/>
<dbReference type="InterPro" id="IPR009056">
    <property type="entry name" value="Cyt_c-like_dom"/>
</dbReference>
<dbReference type="AlphaFoldDB" id="A0A1I4QWB6"/>
<dbReference type="Pfam" id="PF00034">
    <property type="entry name" value="Cytochrom_C"/>
    <property type="match status" value="2"/>
</dbReference>
<feature type="signal peptide" evidence="7">
    <location>
        <begin position="1"/>
        <end position="20"/>
    </location>
</feature>
<dbReference type="OrthoDB" id="9805828at2"/>
<dbReference type="STRING" id="254406.SAMN04488042_107153"/>
<feature type="domain" description="Cytochrome c" evidence="8">
    <location>
        <begin position="28"/>
        <end position="136"/>
    </location>
</feature>
<keyword evidence="10" id="KW-1185">Reference proteome</keyword>
<evidence type="ECO:0000256" key="2">
    <source>
        <dbReference type="ARBA" id="ARBA00022617"/>
    </source>
</evidence>
<name>A0A1I4QWB6_9RHOB</name>
<dbReference type="SUPFAM" id="SSF46626">
    <property type="entry name" value="Cytochrome c"/>
    <property type="match status" value="2"/>
</dbReference>
<evidence type="ECO:0000313" key="9">
    <source>
        <dbReference type="EMBL" id="SFM44301.1"/>
    </source>
</evidence>
<dbReference type="GO" id="GO:0046872">
    <property type="term" value="F:metal ion binding"/>
    <property type="evidence" value="ECO:0007669"/>
    <property type="project" value="UniProtKB-KW"/>
</dbReference>
<dbReference type="RefSeq" id="WP_093094878.1">
    <property type="nucleotide sequence ID" value="NZ_FOTQ01000007.1"/>
</dbReference>
<keyword evidence="7" id="KW-0732">Signal</keyword>
<feature type="chain" id="PRO_5011745051" evidence="7">
    <location>
        <begin position="21"/>
        <end position="241"/>
    </location>
</feature>
<dbReference type="GO" id="GO:0020037">
    <property type="term" value="F:heme binding"/>
    <property type="evidence" value="ECO:0007669"/>
    <property type="project" value="InterPro"/>
</dbReference>
<dbReference type="InterPro" id="IPR002327">
    <property type="entry name" value="Cyt_c_1A/1B"/>
</dbReference>
<accession>A0A1I4QWB6</accession>
<dbReference type="Gene3D" id="1.10.760.10">
    <property type="entry name" value="Cytochrome c-like domain"/>
    <property type="match status" value="2"/>
</dbReference>
<dbReference type="EMBL" id="FOTQ01000007">
    <property type="protein sequence ID" value="SFM44301.1"/>
    <property type="molecule type" value="Genomic_DNA"/>
</dbReference>
<dbReference type="PROSITE" id="PS51007">
    <property type="entry name" value="CYTC"/>
    <property type="match status" value="2"/>
</dbReference>
<protein>
    <submittedName>
        <fullName evidence="9">Sulfide dehydrogenase (Flavocytochrome c), cytochrome c subunit</fullName>
    </submittedName>
</protein>
<organism evidence="9 10">
    <name type="scientific">Shimia aestuarii</name>
    <dbReference type="NCBI Taxonomy" id="254406"/>
    <lineage>
        <taxon>Bacteria</taxon>
        <taxon>Pseudomonadati</taxon>
        <taxon>Pseudomonadota</taxon>
        <taxon>Alphaproteobacteria</taxon>
        <taxon>Rhodobacterales</taxon>
        <taxon>Roseobacteraceae</taxon>
    </lineage>
</organism>
<keyword evidence="1" id="KW-0813">Transport</keyword>
<reference evidence="9 10" key="1">
    <citation type="submission" date="2016-10" db="EMBL/GenBank/DDBJ databases">
        <authorList>
            <person name="de Groot N.N."/>
        </authorList>
    </citation>
    <scope>NUCLEOTIDE SEQUENCE [LARGE SCALE GENOMIC DNA]</scope>
    <source>
        <strain evidence="9 10">DSM 15283</strain>
    </source>
</reference>
<evidence type="ECO:0000256" key="6">
    <source>
        <dbReference type="PROSITE-ProRule" id="PRU00433"/>
    </source>
</evidence>
<sequence length="241" mass="26227">MRFGGVALFVWAALVGAAQAEETATAIGDTDRGERLFFQKCGSCHEVGDGAAHGTGEGEGPHLNNIFDRKIAQFEDFAYSEGINRARRDGMVWNLANLDAYLTNPKLLVSGTNMNFSGMEEAKDRGDVLAYLRQFSSSPQDIPEAAPTAVPQEVALSPEILAIVGDPDYGEYLSTECTTCHQTSGDYDGIPVITGWYDEDFVLAMHAYKRGIRKHPVMQMMAGRLSDEEIAALASYFGALE</sequence>
<gene>
    <name evidence="9" type="ORF">SAMN04488042_107153</name>
</gene>
<keyword evidence="2 6" id="KW-0349">Heme</keyword>
<evidence type="ECO:0000256" key="5">
    <source>
        <dbReference type="ARBA" id="ARBA00023004"/>
    </source>
</evidence>
<dbReference type="InterPro" id="IPR036909">
    <property type="entry name" value="Cyt_c-like_dom_sf"/>
</dbReference>
<evidence type="ECO:0000259" key="8">
    <source>
        <dbReference type="PROSITE" id="PS51007"/>
    </source>
</evidence>
<evidence type="ECO:0000256" key="7">
    <source>
        <dbReference type="SAM" id="SignalP"/>
    </source>
</evidence>
<evidence type="ECO:0000256" key="4">
    <source>
        <dbReference type="ARBA" id="ARBA00022982"/>
    </source>
</evidence>
<keyword evidence="3 6" id="KW-0479">Metal-binding</keyword>
<dbReference type="Proteomes" id="UP000199144">
    <property type="component" value="Unassembled WGS sequence"/>
</dbReference>
<dbReference type="GO" id="GO:0009055">
    <property type="term" value="F:electron transfer activity"/>
    <property type="evidence" value="ECO:0007669"/>
    <property type="project" value="InterPro"/>
</dbReference>
<feature type="domain" description="Cytochrome c" evidence="8">
    <location>
        <begin position="165"/>
        <end position="241"/>
    </location>
</feature>
<evidence type="ECO:0000256" key="1">
    <source>
        <dbReference type="ARBA" id="ARBA00022448"/>
    </source>
</evidence>